<evidence type="ECO:0000256" key="1">
    <source>
        <dbReference type="SAM" id="Phobius"/>
    </source>
</evidence>
<dbReference type="InterPro" id="IPR025037">
    <property type="entry name" value="DUF3923"/>
</dbReference>
<name>A0A9X2FKT0_9LACO</name>
<sequence>MKLKIWWLSNLVWVIIFSILSVILFLRKVDGSGTIQTPTTKLASFIVLAVFFIFIILMQVIFLLFIKRKK</sequence>
<protein>
    <submittedName>
        <fullName evidence="2">DUF3923 family protein</fullName>
    </submittedName>
</protein>
<comment type="caution">
    <text evidence="2">The sequence shown here is derived from an EMBL/GenBank/DDBJ whole genome shotgun (WGS) entry which is preliminary data.</text>
</comment>
<keyword evidence="1" id="KW-1133">Transmembrane helix</keyword>
<evidence type="ECO:0000313" key="2">
    <source>
        <dbReference type="EMBL" id="MCP0887372.1"/>
    </source>
</evidence>
<dbReference type="AlphaFoldDB" id="A0A9X2FKT0"/>
<dbReference type="RefSeq" id="WP_253361154.1">
    <property type="nucleotide sequence ID" value="NZ_JAIULA010000016.1"/>
</dbReference>
<keyword evidence="1" id="KW-0812">Transmembrane</keyword>
<keyword evidence="3" id="KW-1185">Reference proteome</keyword>
<feature type="transmembrane region" description="Helical" evidence="1">
    <location>
        <begin position="7"/>
        <end position="26"/>
    </location>
</feature>
<accession>A0A9X2FKT0</accession>
<keyword evidence="1" id="KW-0472">Membrane</keyword>
<dbReference type="Pfam" id="PF13061">
    <property type="entry name" value="DUF3923"/>
    <property type="match status" value="1"/>
</dbReference>
<organism evidence="2 3">
    <name type="scientific">Ligilactobacillus ubinensis</name>
    <dbReference type="NCBI Taxonomy" id="2876789"/>
    <lineage>
        <taxon>Bacteria</taxon>
        <taxon>Bacillati</taxon>
        <taxon>Bacillota</taxon>
        <taxon>Bacilli</taxon>
        <taxon>Lactobacillales</taxon>
        <taxon>Lactobacillaceae</taxon>
        <taxon>Ligilactobacillus</taxon>
    </lineage>
</organism>
<reference evidence="2 3" key="1">
    <citation type="journal article" date="2023" name="Int. J. Syst. Evol. Microbiol.">
        <title>Ligilactobacillus ubinensis sp. nov., a novel species isolated from the wild ferment of a durian fruit (Durio zibethinus).</title>
        <authorList>
            <person name="Heng Y.C."/>
            <person name="Menon N."/>
            <person name="Chen B."/>
            <person name="Loo B.Z.L."/>
            <person name="Wong G.W.J."/>
            <person name="Lim A.C.H."/>
            <person name="Silvaraju S."/>
            <person name="Kittelmann S."/>
        </authorList>
    </citation>
    <scope>NUCLEOTIDE SEQUENCE [LARGE SCALE GENOMIC DNA]</scope>
    <source>
        <strain evidence="2 3">WILCCON 0076</strain>
    </source>
</reference>
<gene>
    <name evidence="2" type="ORF">LB941_08495</name>
</gene>
<proteinExistence type="predicted"/>
<dbReference type="EMBL" id="JAIULA010000016">
    <property type="protein sequence ID" value="MCP0887372.1"/>
    <property type="molecule type" value="Genomic_DNA"/>
</dbReference>
<feature type="transmembrane region" description="Helical" evidence="1">
    <location>
        <begin position="46"/>
        <end position="66"/>
    </location>
</feature>
<evidence type="ECO:0000313" key="3">
    <source>
        <dbReference type="Proteomes" id="UP001139006"/>
    </source>
</evidence>
<dbReference type="Proteomes" id="UP001139006">
    <property type="component" value="Unassembled WGS sequence"/>
</dbReference>